<feature type="binding site" evidence="7">
    <location>
        <position position="105"/>
    </location>
    <ligand>
        <name>NAD(+)</name>
        <dbReference type="ChEBI" id="CHEBI:57540"/>
    </ligand>
</feature>
<evidence type="ECO:0000256" key="5">
    <source>
        <dbReference type="PIRNR" id="PIRNR000185"/>
    </source>
</evidence>
<evidence type="ECO:0000259" key="10">
    <source>
        <dbReference type="SMART" id="SM00839"/>
    </source>
</evidence>
<dbReference type="SUPFAM" id="SSF51735">
    <property type="entry name" value="NAD(P)-binding Rossmann-fold domains"/>
    <property type="match status" value="1"/>
</dbReference>
<evidence type="ECO:0000256" key="6">
    <source>
        <dbReference type="PIRSR" id="PIRSR000185-1"/>
    </source>
</evidence>
<dbReference type="CDD" id="cd01076">
    <property type="entry name" value="NAD_bind_1_Glu_DH"/>
    <property type="match status" value="1"/>
</dbReference>
<organism evidence="11">
    <name type="scientific">Strombidium inclinatum</name>
    <dbReference type="NCBI Taxonomy" id="197538"/>
    <lineage>
        <taxon>Eukaryota</taxon>
        <taxon>Sar</taxon>
        <taxon>Alveolata</taxon>
        <taxon>Ciliophora</taxon>
        <taxon>Intramacronucleata</taxon>
        <taxon>Spirotrichea</taxon>
        <taxon>Oligotrichia</taxon>
        <taxon>Strombidiidae</taxon>
        <taxon>Strombidium</taxon>
    </lineage>
</organism>
<keyword evidence="2 5" id="KW-0560">Oxidoreductase</keyword>
<dbReference type="Pfam" id="PF00208">
    <property type="entry name" value="ELFV_dehydrog"/>
    <property type="match status" value="1"/>
</dbReference>
<proteinExistence type="inferred from homology"/>
<evidence type="ECO:0000256" key="8">
    <source>
        <dbReference type="PIRSR" id="PIRSR000185-3"/>
    </source>
</evidence>
<dbReference type="InterPro" id="IPR033922">
    <property type="entry name" value="NAD_bind_Glu_DH"/>
</dbReference>
<dbReference type="PIRSF" id="PIRSF000185">
    <property type="entry name" value="Glu_DH"/>
    <property type="match status" value="1"/>
</dbReference>
<sequence length="379" mass="41575">MTFKLTVGDIPFGGAKGGIRFDPSKYSQAEVERITRKYTMELAKKGFIGPQSDVLGPDMGTNEQIMTWIKDTYQYLYGENDINAEGCATGKLTSQGGISGRTESTGLGVFYVLRQLMNDSGFARKAGLSTGLKGKRIIVQGFGNVGYYFAKFAHKEGAIITGVIEHDASIYNSDGFDPDDIKMHMGREGSIKNYPYADQIDTIDPVKLLEYECDILAPCAVDGSLNAKNAGHIKAKVVVEGANGPTTFAGDELMNKNGIMVIPDMLANVGGVTVSYFEWLKNLDHVSPGRMTKKFQEQQKSNLLNMLGYKFPENSPHMKALKGAKEIDIVYSGLEEIMSTATNENWEFALERGINLRDACLANALTKLADRFEQSGMMI</sequence>
<dbReference type="Gene3D" id="3.40.50.720">
    <property type="entry name" value="NAD(P)-binding Rossmann-like Domain"/>
    <property type="match status" value="1"/>
</dbReference>
<dbReference type="SUPFAM" id="SSF53223">
    <property type="entry name" value="Aminoacid dehydrogenase-like, N-terminal domain"/>
    <property type="match status" value="1"/>
</dbReference>
<reference evidence="11" key="1">
    <citation type="submission" date="2021-01" db="EMBL/GenBank/DDBJ databases">
        <authorList>
            <person name="Corre E."/>
            <person name="Pelletier E."/>
            <person name="Niang G."/>
            <person name="Scheremetjew M."/>
            <person name="Finn R."/>
            <person name="Kale V."/>
            <person name="Holt S."/>
            <person name="Cochrane G."/>
            <person name="Meng A."/>
            <person name="Brown T."/>
            <person name="Cohen L."/>
        </authorList>
    </citation>
    <scope>NUCLEOTIDE SEQUENCE</scope>
    <source>
        <strain evidence="11">S3</strain>
    </source>
</reference>
<evidence type="ECO:0000256" key="7">
    <source>
        <dbReference type="PIRSR" id="PIRSR000185-2"/>
    </source>
</evidence>
<evidence type="ECO:0000256" key="4">
    <source>
        <dbReference type="ARBA" id="ARBA00048577"/>
    </source>
</evidence>
<feature type="site" description="Important for catalysis" evidence="8">
    <location>
        <position position="58"/>
    </location>
</feature>
<dbReference type="AlphaFoldDB" id="A0A7S3IQE3"/>
<dbReference type="InterPro" id="IPR006097">
    <property type="entry name" value="Glu/Leu/Phe/Val/Trp_DH_dimer"/>
</dbReference>
<keyword evidence="7" id="KW-0547">Nucleotide-binding</keyword>
<dbReference type="GO" id="GO:0006538">
    <property type="term" value="P:L-glutamate catabolic process"/>
    <property type="evidence" value="ECO:0007669"/>
    <property type="project" value="TreeGrafter"/>
</dbReference>
<gene>
    <name evidence="11" type="ORF">SINC0208_LOCUS10613</name>
</gene>
<feature type="active site" description="Proton donor" evidence="6">
    <location>
        <position position="16"/>
    </location>
</feature>
<dbReference type="InterPro" id="IPR036291">
    <property type="entry name" value="NAD(P)-bd_dom_sf"/>
</dbReference>
<dbReference type="PANTHER" id="PTHR11606">
    <property type="entry name" value="GLUTAMATE DEHYDROGENASE"/>
    <property type="match status" value="1"/>
</dbReference>
<evidence type="ECO:0000256" key="3">
    <source>
        <dbReference type="ARBA" id="ARBA00047867"/>
    </source>
</evidence>
<feature type="binding site" evidence="7">
    <location>
        <position position="144"/>
    </location>
    <ligand>
        <name>NAD(+)</name>
        <dbReference type="ChEBI" id="CHEBI:57540"/>
    </ligand>
</feature>
<dbReference type="EMBL" id="HBIH01026274">
    <property type="protein sequence ID" value="CAE0329981.1"/>
    <property type="molecule type" value="Transcribed_RNA"/>
</dbReference>
<dbReference type="GO" id="GO:0000166">
    <property type="term" value="F:nucleotide binding"/>
    <property type="evidence" value="ECO:0007669"/>
    <property type="project" value="UniProtKB-KW"/>
</dbReference>
<dbReference type="Gene3D" id="3.40.50.10860">
    <property type="entry name" value="Leucine Dehydrogenase, chain A, domain 1"/>
    <property type="match status" value="1"/>
</dbReference>
<comment type="catalytic activity">
    <reaction evidence="4">
        <text>L-glutamate + NADP(+) + H2O = 2-oxoglutarate + NH4(+) + NADPH + H(+)</text>
        <dbReference type="Rhea" id="RHEA:11612"/>
        <dbReference type="ChEBI" id="CHEBI:15377"/>
        <dbReference type="ChEBI" id="CHEBI:15378"/>
        <dbReference type="ChEBI" id="CHEBI:16810"/>
        <dbReference type="ChEBI" id="CHEBI:28938"/>
        <dbReference type="ChEBI" id="CHEBI:29985"/>
        <dbReference type="ChEBI" id="CHEBI:57783"/>
        <dbReference type="ChEBI" id="CHEBI:58349"/>
        <dbReference type="EC" id="1.4.1.3"/>
    </reaction>
</comment>
<comment type="catalytic activity">
    <reaction evidence="3">
        <text>L-glutamate + NAD(+) + H2O = 2-oxoglutarate + NH4(+) + NADH + H(+)</text>
        <dbReference type="Rhea" id="RHEA:15133"/>
        <dbReference type="ChEBI" id="CHEBI:15377"/>
        <dbReference type="ChEBI" id="CHEBI:15378"/>
        <dbReference type="ChEBI" id="CHEBI:16810"/>
        <dbReference type="ChEBI" id="CHEBI:28938"/>
        <dbReference type="ChEBI" id="CHEBI:29985"/>
        <dbReference type="ChEBI" id="CHEBI:57540"/>
        <dbReference type="ChEBI" id="CHEBI:57945"/>
        <dbReference type="EC" id="1.4.1.3"/>
    </reaction>
</comment>
<evidence type="ECO:0000256" key="9">
    <source>
        <dbReference type="RuleBase" id="RU004417"/>
    </source>
</evidence>
<dbReference type="InterPro" id="IPR006096">
    <property type="entry name" value="Glu/Leu/Phe/Val/Trp_DH_C"/>
</dbReference>
<dbReference type="SMART" id="SM00839">
    <property type="entry name" value="ELFV_dehydrog"/>
    <property type="match status" value="1"/>
</dbReference>
<dbReference type="InterPro" id="IPR033524">
    <property type="entry name" value="Glu/Leu/Phe/Val_DH_AS"/>
</dbReference>
<evidence type="ECO:0000313" key="11">
    <source>
        <dbReference type="EMBL" id="CAE0329981.1"/>
    </source>
</evidence>
<keyword evidence="7" id="KW-0520">NAD</keyword>
<dbReference type="InterPro" id="IPR046346">
    <property type="entry name" value="Aminoacid_DH-like_N_sf"/>
</dbReference>
<name>A0A7S3IQE3_9SPIT</name>
<dbReference type="InterPro" id="IPR006095">
    <property type="entry name" value="Glu/Leu/Phe/Val/Trp_DH"/>
</dbReference>
<accession>A0A7S3IQE3</accession>
<protein>
    <recommendedName>
        <fullName evidence="5">Glutamate dehydrogenase</fullName>
    </recommendedName>
</protein>
<dbReference type="PRINTS" id="PR00082">
    <property type="entry name" value="GLFDHDRGNASE"/>
</dbReference>
<dbReference type="PANTHER" id="PTHR11606:SF13">
    <property type="entry name" value="GLUTAMATE DEHYDROGENASE 1, MITOCHONDRIAL"/>
    <property type="match status" value="1"/>
</dbReference>
<evidence type="ECO:0000256" key="1">
    <source>
        <dbReference type="ARBA" id="ARBA00006382"/>
    </source>
</evidence>
<dbReference type="GO" id="GO:0004352">
    <property type="term" value="F:glutamate dehydrogenase (NAD+) activity"/>
    <property type="evidence" value="ECO:0007669"/>
    <property type="project" value="TreeGrafter"/>
</dbReference>
<feature type="binding site" evidence="7">
    <location>
        <position position="275"/>
    </location>
    <ligand>
        <name>substrate</name>
    </ligand>
</feature>
<dbReference type="GO" id="GO:0005739">
    <property type="term" value="C:mitochondrion"/>
    <property type="evidence" value="ECO:0007669"/>
    <property type="project" value="TreeGrafter"/>
</dbReference>
<dbReference type="PROSITE" id="PS00074">
    <property type="entry name" value="GLFV_DEHYDROGENASE"/>
    <property type="match status" value="1"/>
</dbReference>
<dbReference type="Pfam" id="PF02812">
    <property type="entry name" value="ELFV_dehydrog_N"/>
    <property type="match status" value="1"/>
</dbReference>
<dbReference type="InterPro" id="IPR014362">
    <property type="entry name" value="Glu_DH"/>
</dbReference>
<evidence type="ECO:0000256" key="2">
    <source>
        <dbReference type="ARBA" id="ARBA00023002"/>
    </source>
</evidence>
<feature type="binding site" evidence="7">
    <location>
        <position position="4"/>
    </location>
    <ligand>
        <name>substrate</name>
    </ligand>
</feature>
<comment type="similarity">
    <text evidence="1 5 9">Belongs to the Glu/Leu/Phe/Val dehydrogenases family.</text>
</comment>
<feature type="domain" description="Glutamate/phenylalanine/leucine/valine/L-tryptophan dehydrogenase C-terminal" evidence="10">
    <location>
        <begin position="98"/>
        <end position="376"/>
    </location>
</feature>